<reference evidence="3" key="2">
    <citation type="submission" date="2012-06" db="EMBL/GenBank/DDBJ databases">
        <title>Comparative genomic analyses of Aspergillus oryzae 3.042 and A. oryzae RIB40 for soy-sauce fermentation.</title>
        <authorList>
            <person name="Zhao G."/>
            <person name="Hou L."/>
            <person name="Wang C."/>
            <person name="Cao X."/>
        </authorList>
    </citation>
    <scope>NUCLEOTIDE SEQUENCE [LARGE SCALE GENOMIC DNA]</scope>
    <source>
        <strain evidence="3">3.042</strain>
    </source>
</reference>
<evidence type="ECO:0000256" key="1">
    <source>
        <dbReference type="SAM" id="MobiDB-lite"/>
    </source>
</evidence>
<dbReference type="InterPro" id="IPR052711">
    <property type="entry name" value="Zinc_ADH-like"/>
</dbReference>
<protein>
    <submittedName>
        <fullName evidence="2">NADPH quinone reductase</fullName>
    </submittedName>
</protein>
<dbReference type="PANTHER" id="PTHR45033:SF2">
    <property type="entry name" value="ZINC-TYPE ALCOHOL DEHYDROGENASE-LIKE PROTEIN C1773.06C"/>
    <property type="match status" value="1"/>
</dbReference>
<comment type="caution">
    <text evidence="2">The sequence shown here is derived from an EMBL/GenBank/DDBJ whole genome shotgun (WGS) entry which is preliminary data.</text>
</comment>
<accession>I7ZN52</accession>
<gene>
    <name evidence="2" type="ORF">Ao3042_11128</name>
</gene>
<organism evidence="2 3">
    <name type="scientific">Aspergillus oryzae (strain 3.042)</name>
    <name type="common">Yellow koji mold</name>
    <dbReference type="NCBI Taxonomy" id="1160506"/>
    <lineage>
        <taxon>Eukaryota</taxon>
        <taxon>Fungi</taxon>
        <taxon>Dikarya</taxon>
        <taxon>Ascomycota</taxon>
        <taxon>Pezizomycotina</taxon>
        <taxon>Eurotiomycetes</taxon>
        <taxon>Eurotiomycetidae</taxon>
        <taxon>Eurotiales</taxon>
        <taxon>Aspergillaceae</taxon>
        <taxon>Aspergillus</taxon>
        <taxon>Aspergillus subgen. Circumdati</taxon>
    </lineage>
</organism>
<dbReference type="PANTHER" id="PTHR45033">
    <property type="match status" value="1"/>
</dbReference>
<feature type="region of interest" description="Disordered" evidence="1">
    <location>
        <begin position="134"/>
        <end position="158"/>
    </location>
</feature>
<reference evidence="2 3" key="1">
    <citation type="journal article" date="2012" name="Eukaryot. Cell">
        <title>Draft genome sequence of Aspergillus oryzae strain 3.042.</title>
        <authorList>
            <person name="Zhao G."/>
            <person name="Yao Y."/>
            <person name="Qi W."/>
            <person name="Wang C."/>
            <person name="Hou L."/>
            <person name="Zeng B."/>
            <person name="Cao X."/>
        </authorList>
    </citation>
    <scope>NUCLEOTIDE SEQUENCE [LARGE SCALE GENOMIC DNA]</scope>
    <source>
        <strain evidence="2 3">3.042</strain>
    </source>
</reference>
<dbReference type="HOGENOM" id="CLU_026673_3_4_1"/>
<dbReference type="EMBL" id="AKHY01000202">
    <property type="protein sequence ID" value="EIT73242.1"/>
    <property type="molecule type" value="Genomic_DNA"/>
</dbReference>
<dbReference type="Gene3D" id="3.40.50.720">
    <property type="entry name" value="NAD(P)-binding Rossmann-like Domain"/>
    <property type="match status" value="1"/>
</dbReference>
<dbReference type="Proteomes" id="UP000002812">
    <property type="component" value="Unassembled WGS sequence"/>
</dbReference>
<dbReference type="SUPFAM" id="SSF50129">
    <property type="entry name" value="GroES-like"/>
    <property type="match status" value="1"/>
</dbReference>
<proteinExistence type="predicted"/>
<dbReference type="Gene3D" id="3.90.180.10">
    <property type="entry name" value="Medium-chain alcohol dehydrogenases, catalytic domain"/>
    <property type="match status" value="1"/>
</dbReference>
<evidence type="ECO:0000313" key="2">
    <source>
        <dbReference type="EMBL" id="EIT73242.1"/>
    </source>
</evidence>
<sequence length="239" mass="26383">MKQWQVKLARGADFLQPTNITTAQLGEYRGPSRFHAASLNCRDIMIVSMTTCVEIPSNLSYREAAALPCAVVTAWNALYKGPIKCCRVIPFQFRALGASTFLRCNSPIWGAPKSSQRLAMLKRQLNSRLKGLIMSSPTKRTHDTEERRRKSRTGVRGQTSSLRLVGASTMTRFMPPVTIDGQIAVIGSRADVQESPYAGLHTTSTMIIRGVLVGSRQLNDAINTAIKINNLHPVIESRV</sequence>
<evidence type="ECO:0000313" key="3">
    <source>
        <dbReference type="Proteomes" id="UP000002812"/>
    </source>
</evidence>
<dbReference type="InterPro" id="IPR011032">
    <property type="entry name" value="GroES-like_sf"/>
</dbReference>
<name>I7ZN52_ASPO3</name>
<dbReference type="AlphaFoldDB" id="I7ZN52"/>